<sequence length="160" mass="17974">MAVRDYRRVTEKASTKTTHIVIGAKGTRQDTKRYTEKGIVVLSEAEFLSMILAQVGHSVNAKKRDVEASQGEPVASSSSKSRKVQKADESALPTLKWATDFARGNEIRIEGKTLTAFDCGGTVFKAQRGKSLIELLQKFDKFLEECDGDYHYHPARKMYW</sequence>
<evidence type="ECO:0008006" key="4">
    <source>
        <dbReference type="Google" id="ProtNLM"/>
    </source>
</evidence>
<dbReference type="InParanoid" id="A0A0H2RIH9"/>
<dbReference type="Proteomes" id="UP000053477">
    <property type="component" value="Unassembled WGS sequence"/>
</dbReference>
<evidence type="ECO:0000313" key="3">
    <source>
        <dbReference type="Proteomes" id="UP000053477"/>
    </source>
</evidence>
<name>A0A0H2RIH9_9AGAM</name>
<keyword evidence="3" id="KW-1185">Reference proteome</keyword>
<proteinExistence type="predicted"/>
<gene>
    <name evidence="2" type="ORF">SCHPADRAFT_472056</name>
</gene>
<dbReference type="AlphaFoldDB" id="A0A0H2RIH9"/>
<dbReference type="OrthoDB" id="2784667at2759"/>
<feature type="region of interest" description="Disordered" evidence="1">
    <location>
        <begin position="63"/>
        <end position="89"/>
    </location>
</feature>
<reference evidence="2 3" key="1">
    <citation type="submission" date="2015-04" db="EMBL/GenBank/DDBJ databases">
        <title>Complete genome sequence of Schizopora paradoxa KUC8140, a cosmopolitan wood degrader in East Asia.</title>
        <authorList>
            <consortium name="DOE Joint Genome Institute"/>
            <person name="Min B."/>
            <person name="Park H."/>
            <person name="Jang Y."/>
            <person name="Kim J.-J."/>
            <person name="Kim K.H."/>
            <person name="Pangilinan J."/>
            <person name="Lipzen A."/>
            <person name="Riley R."/>
            <person name="Grigoriev I.V."/>
            <person name="Spatafora J.W."/>
            <person name="Choi I.-G."/>
        </authorList>
    </citation>
    <scope>NUCLEOTIDE SEQUENCE [LARGE SCALE GENOMIC DNA]</scope>
    <source>
        <strain evidence="2 3">KUC8140</strain>
    </source>
</reference>
<protein>
    <recommendedName>
        <fullName evidence="4">BRCT domain-containing protein</fullName>
    </recommendedName>
</protein>
<organism evidence="2 3">
    <name type="scientific">Schizopora paradoxa</name>
    <dbReference type="NCBI Taxonomy" id="27342"/>
    <lineage>
        <taxon>Eukaryota</taxon>
        <taxon>Fungi</taxon>
        <taxon>Dikarya</taxon>
        <taxon>Basidiomycota</taxon>
        <taxon>Agaricomycotina</taxon>
        <taxon>Agaricomycetes</taxon>
        <taxon>Hymenochaetales</taxon>
        <taxon>Schizoporaceae</taxon>
        <taxon>Schizopora</taxon>
    </lineage>
</organism>
<evidence type="ECO:0000313" key="2">
    <source>
        <dbReference type="EMBL" id="KLO11427.1"/>
    </source>
</evidence>
<evidence type="ECO:0000256" key="1">
    <source>
        <dbReference type="SAM" id="MobiDB-lite"/>
    </source>
</evidence>
<dbReference type="EMBL" id="KQ086000">
    <property type="protein sequence ID" value="KLO11427.1"/>
    <property type="molecule type" value="Genomic_DNA"/>
</dbReference>
<dbReference type="InterPro" id="IPR036420">
    <property type="entry name" value="BRCT_dom_sf"/>
</dbReference>
<accession>A0A0H2RIH9</accession>
<dbReference type="Gene3D" id="3.40.50.10190">
    <property type="entry name" value="BRCT domain"/>
    <property type="match status" value="1"/>
</dbReference>